<dbReference type="STRING" id="582667.SAMN05192568_102375"/>
<dbReference type="EMBL" id="FOTK01000023">
    <property type="protein sequence ID" value="SFM23369.1"/>
    <property type="molecule type" value="Genomic_DNA"/>
</dbReference>
<keyword evidence="3" id="KW-1185">Reference proteome</keyword>
<dbReference type="Proteomes" id="UP000199048">
    <property type="component" value="Unassembled WGS sequence"/>
</dbReference>
<dbReference type="AlphaFoldDB" id="A0A1I4P6M2"/>
<evidence type="ECO:0000313" key="3">
    <source>
        <dbReference type="Proteomes" id="UP000199048"/>
    </source>
</evidence>
<gene>
    <name evidence="2" type="ORF">SAMN05192568_102375</name>
</gene>
<sequence length="113" mass="11890">MTDAITEPADAPVASGHVPTHSFAAPPPETEDPARQVGEIFRRLSGCHATYGEAAFARIAAAVLVALGRSALEEAEAQALRLRERSAPACPGIRVSATARRVDFDAWDPGDPD</sequence>
<evidence type="ECO:0000256" key="1">
    <source>
        <dbReference type="SAM" id="MobiDB-lite"/>
    </source>
</evidence>
<protein>
    <submittedName>
        <fullName evidence="2">Uncharacterized protein</fullName>
    </submittedName>
</protein>
<feature type="region of interest" description="Disordered" evidence="1">
    <location>
        <begin position="1"/>
        <end position="33"/>
    </location>
</feature>
<reference evidence="3" key="1">
    <citation type="submission" date="2016-10" db="EMBL/GenBank/DDBJ databases">
        <authorList>
            <person name="Varghese N."/>
            <person name="Submissions S."/>
        </authorList>
    </citation>
    <scope>NUCLEOTIDE SEQUENCE [LARGE SCALE GENOMIC DNA]</scope>
    <source>
        <strain evidence="3">BL36</strain>
    </source>
</reference>
<dbReference type="RefSeq" id="WP_092043663.1">
    <property type="nucleotide sequence ID" value="NZ_FOTK01000023.1"/>
</dbReference>
<proteinExistence type="predicted"/>
<name>A0A1I4P6M2_9HYPH</name>
<organism evidence="2 3">
    <name type="scientific">Methylobacterium pseudosasicola</name>
    <dbReference type="NCBI Taxonomy" id="582667"/>
    <lineage>
        <taxon>Bacteria</taxon>
        <taxon>Pseudomonadati</taxon>
        <taxon>Pseudomonadota</taxon>
        <taxon>Alphaproteobacteria</taxon>
        <taxon>Hyphomicrobiales</taxon>
        <taxon>Methylobacteriaceae</taxon>
        <taxon>Methylobacterium</taxon>
    </lineage>
</organism>
<dbReference type="OrthoDB" id="7997828at2"/>
<accession>A0A1I4P6M2</accession>
<evidence type="ECO:0000313" key="2">
    <source>
        <dbReference type="EMBL" id="SFM23369.1"/>
    </source>
</evidence>